<organism evidence="7 8">
    <name type="scientific">Carex littledalei</name>
    <dbReference type="NCBI Taxonomy" id="544730"/>
    <lineage>
        <taxon>Eukaryota</taxon>
        <taxon>Viridiplantae</taxon>
        <taxon>Streptophyta</taxon>
        <taxon>Embryophyta</taxon>
        <taxon>Tracheophyta</taxon>
        <taxon>Spermatophyta</taxon>
        <taxon>Magnoliopsida</taxon>
        <taxon>Liliopsida</taxon>
        <taxon>Poales</taxon>
        <taxon>Cyperaceae</taxon>
        <taxon>Cyperoideae</taxon>
        <taxon>Cariceae</taxon>
        <taxon>Carex</taxon>
        <taxon>Carex subgen. Euthyceras</taxon>
    </lineage>
</organism>
<dbReference type="SUPFAM" id="SSF103473">
    <property type="entry name" value="MFS general substrate transporter"/>
    <property type="match status" value="1"/>
</dbReference>
<feature type="transmembrane region" description="Helical" evidence="6">
    <location>
        <begin position="225"/>
        <end position="245"/>
    </location>
</feature>
<comment type="similarity">
    <text evidence="2">Belongs to the major facilitator superfamily. Proton-dependent oligopeptide transporter (POT/PTR) (TC 2.A.17) family.</text>
</comment>
<feature type="transmembrane region" description="Helical" evidence="6">
    <location>
        <begin position="87"/>
        <end position="104"/>
    </location>
</feature>
<evidence type="ECO:0000256" key="5">
    <source>
        <dbReference type="ARBA" id="ARBA00023136"/>
    </source>
</evidence>
<proteinExistence type="inferred from homology"/>
<reference evidence="7" key="1">
    <citation type="submission" date="2020-01" db="EMBL/GenBank/DDBJ databases">
        <title>Genome sequence of Kobresia littledalei, the first chromosome-level genome in the family Cyperaceae.</title>
        <authorList>
            <person name="Qu G."/>
        </authorList>
    </citation>
    <scope>NUCLEOTIDE SEQUENCE</scope>
    <source>
        <strain evidence="7">C.B.Clarke</strain>
        <tissue evidence="7">Leaf</tissue>
    </source>
</reference>
<dbReference type="InterPro" id="IPR036259">
    <property type="entry name" value="MFS_trans_sf"/>
</dbReference>
<protein>
    <submittedName>
        <fullName evidence="7">Protein NRT1/ PTR FAMILY 8.3-like protein</fullName>
    </submittedName>
</protein>
<accession>A0A833RFJ1</accession>
<feature type="transmembrane region" description="Helical" evidence="6">
    <location>
        <begin position="425"/>
        <end position="445"/>
    </location>
</feature>
<sequence>MKQGDQRLPLLINLQREEGNDINQENQGSQLQDLPVAPSPSDWRAPATILGVECLDSMAFNGIATNLVVYLRTVLHDNNASSAAKVSVWYGTSYFVPLVGALIADSCWGSYITILISLILYFLGMVGTTLSSLIPITTPGDTNTIVTPSEAVSTRYKLVFYLSLFLVALGCGGVRSSLLPFGADQFTDNDQQNKVLFFSWFYICVIFGVISSGTVVVWVQENVSWPLGFAIPTLCIGFALAWFLLGTSIYRRKVPTGSPLKSICQVLVASFRKICLNVPNHGTTLCEVDYEGSNGEVGSQTKLAQTNDFRFLNKAAIISDSDLESNRPQNPWSLCTVTQVEELKILLRLVPIWATGVLHSSAFSQMHTTFIQQGKAMDTTVLSFSVPAASLYSFEVICVMCWVFIYNKIVVPTMGGVLLSQLQRIGIGRFLIVVAMSAAAVLEMVRLERFRESGSTLNIAWQLPQYFIVAGSEFFSLITQLEFFHGQAPDSMKNVCTAFALLCIALGNYLSSFIITVVAVVSTKGGMMPGWLPNDLNEGHMDYYFWMMAALSGFNFVVYIFFASKYKLKEAILSN</sequence>
<evidence type="ECO:0000256" key="2">
    <source>
        <dbReference type="ARBA" id="ARBA00005982"/>
    </source>
</evidence>
<evidence type="ECO:0000256" key="6">
    <source>
        <dbReference type="SAM" id="Phobius"/>
    </source>
</evidence>
<evidence type="ECO:0000256" key="3">
    <source>
        <dbReference type="ARBA" id="ARBA00022692"/>
    </source>
</evidence>
<evidence type="ECO:0000313" key="7">
    <source>
        <dbReference type="EMBL" id="KAF3335121.1"/>
    </source>
</evidence>
<dbReference type="Proteomes" id="UP000623129">
    <property type="component" value="Unassembled WGS sequence"/>
</dbReference>
<dbReference type="PANTHER" id="PTHR11654">
    <property type="entry name" value="OLIGOPEPTIDE TRANSPORTER-RELATED"/>
    <property type="match status" value="1"/>
</dbReference>
<dbReference type="Pfam" id="PF00854">
    <property type="entry name" value="PTR2"/>
    <property type="match status" value="1"/>
</dbReference>
<dbReference type="InterPro" id="IPR000109">
    <property type="entry name" value="POT_fam"/>
</dbReference>
<feature type="transmembrane region" description="Helical" evidence="6">
    <location>
        <begin position="195"/>
        <end position="219"/>
    </location>
</feature>
<dbReference type="AlphaFoldDB" id="A0A833RFJ1"/>
<keyword evidence="8" id="KW-1185">Reference proteome</keyword>
<feature type="transmembrane region" description="Helical" evidence="6">
    <location>
        <begin position="381"/>
        <end position="405"/>
    </location>
</feature>
<feature type="transmembrane region" description="Helical" evidence="6">
    <location>
        <begin position="543"/>
        <end position="562"/>
    </location>
</feature>
<keyword evidence="5 6" id="KW-0472">Membrane</keyword>
<dbReference type="GO" id="GO:0022857">
    <property type="term" value="F:transmembrane transporter activity"/>
    <property type="evidence" value="ECO:0007669"/>
    <property type="project" value="InterPro"/>
</dbReference>
<comment type="subcellular location">
    <subcellularLocation>
        <location evidence="1">Membrane</location>
        <topology evidence="1">Multi-pass membrane protein</topology>
    </subcellularLocation>
</comment>
<keyword evidence="4 6" id="KW-1133">Transmembrane helix</keyword>
<dbReference type="Gene3D" id="1.20.1250.20">
    <property type="entry name" value="MFS general substrate transporter like domains"/>
    <property type="match status" value="1"/>
</dbReference>
<evidence type="ECO:0000256" key="1">
    <source>
        <dbReference type="ARBA" id="ARBA00004141"/>
    </source>
</evidence>
<evidence type="ECO:0000256" key="4">
    <source>
        <dbReference type="ARBA" id="ARBA00022989"/>
    </source>
</evidence>
<comment type="caution">
    <text evidence="7">The sequence shown here is derived from an EMBL/GenBank/DDBJ whole genome shotgun (WGS) entry which is preliminary data.</text>
</comment>
<evidence type="ECO:0000313" key="8">
    <source>
        <dbReference type="Proteomes" id="UP000623129"/>
    </source>
</evidence>
<name>A0A833RFJ1_9POAL</name>
<feature type="transmembrane region" description="Helical" evidence="6">
    <location>
        <begin position="499"/>
        <end position="523"/>
    </location>
</feature>
<dbReference type="OrthoDB" id="8904098at2759"/>
<dbReference type="EMBL" id="SWLB01000008">
    <property type="protein sequence ID" value="KAF3335121.1"/>
    <property type="molecule type" value="Genomic_DNA"/>
</dbReference>
<dbReference type="GO" id="GO:0016020">
    <property type="term" value="C:membrane"/>
    <property type="evidence" value="ECO:0007669"/>
    <property type="project" value="UniProtKB-SubCell"/>
</dbReference>
<feature type="transmembrane region" description="Helical" evidence="6">
    <location>
        <begin position="158"/>
        <end position="183"/>
    </location>
</feature>
<gene>
    <name evidence="7" type="ORF">FCM35_KLT19628</name>
</gene>
<feature type="transmembrane region" description="Helical" evidence="6">
    <location>
        <begin position="111"/>
        <end position="138"/>
    </location>
</feature>
<keyword evidence="3 6" id="KW-0812">Transmembrane</keyword>